<keyword evidence="1" id="KW-1133">Transmembrane helix</keyword>
<comment type="caution">
    <text evidence="2">The sequence shown here is derived from an EMBL/GenBank/DDBJ whole genome shotgun (WGS) entry which is preliminary data.</text>
</comment>
<dbReference type="Proteomes" id="UP000034797">
    <property type="component" value="Unassembled WGS sequence"/>
</dbReference>
<evidence type="ECO:0000313" key="3">
    <source>
        <dbReference type="Proteomes" id="UP000034797"/>
    </source>
</evidence>
<feature type="transmembrane region" description="Helical" evidence="1">
    <location>
        <begin position="7"/>
        <end position="23"/>
    </location>
</feature>
<gene>
    <name evidence="2" type="ORF">UW84_C0046G0003</name>
</gene>
<name>A0A0G1NKY6_9BACT</name>
<sequence length="61" mass="6704">MLGGFSIYARLILPALGAVAGWFVFEEMIVAAVIAVLLGTASWLSHKKRKNKERNKAAKLF</sequence>
<proteinExistence type="predicted"/>
<evidence type="ECO:0000256" key="1">
    <source>
        <dbReference type="SAM" id="Phobius"/>
    </source>
</evidence>
<dbReference type="EMBL" id="LCJW01000046">
    <property type="protein sequence ID" value="KKT84879.1"/>
    <property type="molecule type" value="Genomic_DNA"/>
</dbReference>
<reference evidence="2 3" key="1">
    <citation type="journal article" date="2015" name="Nature">
        <title>rRNA introns, odd ribosomes, and small enigmatic genomes across a large radiation of phyla.</title>
        <authorList>
            <person name="Brown C.T."/>
            <person name="Hug L.A."/>
            <person name="Thomas B.C."/>
            <person name="Sharon I."/>
            <person name="Castelle C.J."/>
            <person name="Singh A."/>
            <person name="Wilkins M.J."/>
            <person name="Williams K.H."/>
            <person name="Banfield J.F."/>
        </authorList>
    </citation>
    <scope>NUCLEOTIDE SEQUENCE [LARGE SCALE GENOMIC DNA]</scope>
</reference>
<organism evidence="2 3">
    <name type="scientific">Candidatus Collierbacteria bacterium GW2011_GWA2_44_99</name>
    <dbReference type="NCBI Taxonomy" id="1618380"/>
    <lineage>
        <taxon>Bacteria</taxon>
        <taxon>Candidatus Collieribacteriota</taxon>
    </lineage>
</organism>
<accession>A0A0G1NKY6</accession>
<feature type="transmembrane region" description="Helical" evidence="1">
    <location>
        <begin position="29"/>
        <end position="46"/>
    </location>
</feature>
<evidence type="ECO:0000313" key="2">
    <source>
        <dbReference type="EMBL" id="KKT84879.1"/>
    </source>
</evidence>
<keyword evidence="1" id="KW-0812">Transmembrane</keyword>
<dbReference type="AlphaFoldDB" id="A0A0G1NKY6"/>
<protein>
    <submittedName>
        <fullName evidence="2">Uncharacterized protein</fullName>
    </submittedName>
</protein>
<keyword evidence="1" id="KW-0472">Membrane</keyword>